<dbReference type="SUPFAM" id="SSF54928">
    <property type="entry name" value="RNA-binding domain, RBD"/>
    <property type="match status" value="2"/>
</dbReference>
<comment type="caution">
    <text evidence="4">The sequence shown here is derived from an EMBL/GenBank/DDBJ whole genome shotgun (WGS) entry which is preliminary data.</text>
</comment>
<dbReference type="AlphaFoldDB" id="A0AAD9UPS4"/>
<dbReference type="InterPro" id="IPR035979">
    <property type="entry name" value="RBD_domain_sf"/>
</dbReference>
<feature type="compositionally biased region" description="Basic and acidic residues" evidence="2">
    <location>
        <begin position="17"/>
        <end position="26"/>
    </location>
</feature>
<accession>A0AAD9UPS4</accession>
<dbReference type="Pfam" id="PF00076">
    <property type="entry name" value="RRM_1"/>
    <property type="match status" value="1"/>
</dbReference>
<evidence type="ECO:0000256" key="1">
    <source>
        <dbReference type="PROSITE-ProRule" id="PRU00176"/>
    </source>
</evidence>
<dbReference type="EMBL" id="JALLKP010000001">
    <property type="protein sequence ID" value="KAK2197095.1"/>
    <property type="molecule type" value="Genomic_DNA"/>
</dbReference>
<dbReference type="Gene3D" id="3.30.70.330">
    <property type="match status" value="1"/>
</dbReference>
<reference evidence="4" key="1">
    <citation type="journal article" date="2023" name="Nat. Microbiol.">
        <title>Babesia duncani multi-omics identifies virulence factors and drug targets.</title>
        <authorList>
            <person name="Singh P."/>
            <person name="Lonardi S."/>
            <person name="Liang Q."/>
            <person name="Vydyam P."/>
            <person name="Khabirova E."/>
            <person name="Fang T."/>
            <person name="Gihaz S."/>
            <person name="Thekkiniath J."/>
            <person name="Munshi M."/>
            <person name="Abel S."/>
            <person name="Ciampossin L."/>
            <person name="Batugedara G."/>
            <person name="Gupta M."/>
            <person name="Lu X.M."/>
            <person name="Lenz T."/>
            <person name="Chakravarty S."/>
            <person name="Cornillot E."/>
            <person name="Hu Y."/>
            <person name="Ma W."/>
            <person name="Gonzalez L.M."/>
            <person name="Sanchez S."/>
            <person name="Estrada K."/>
            <person name="Sanchez-Flores A."/>
            <person name="Montero E."/>
            <person name="Harb O.S."/>
            <person name="Le Roch K.G."/>
            <person name="Mamoun C.B."/>
        </authorList>
    </citation>
    <scope>NUCLEOTIDE SEQUENCE</scope>
    <source>
        <strain evidence="4">WA1</strain>
    </source>
</reference>
<feature type="region of interest" description="Disordered" evidence="2">
    <location>
        <begin position="1"/>
        <end position="35"/>
    </location>
</feature>
<name>A0AAD9UPS4_9APIC</name>
<dbReference type="RefSeq" id="XP_067803937.1">
    <property type="nucleotide sequence ID" value="XM_067945146.1"/>
</dbReference>
<sequence length="707" mass="79345">MSEPVTASPLSGDAPDADLHAPKNDEEGGEFNSPIYSESTDLMLQELVDAVMNGCVNEDSDEEEGAIDEEEVPFERVKETVQTSNCLLLLNLPLEFSMEQLVPKVTKYAIIKYCFSSKPTEATFIFSTNAIAAQAKQLLDGIKLKNRTIQAMLVAGESHLPPPQAPNLRMNNYAGNKMHANNPPVVHHRRMTPAPPVSYPRPPPPHPLFTTPPVPPVPQSRYGTFGIPQCRYGTSDSQEMRQSSNRIQFGRLVHALQGKTLVDILNSNVPISDWQPDQSFEEQQLNFDKLHEASGVTNRYLIVGGLDPEITSSIEAASEWLSKITPKRAEIEITNMPSYIDPSECDSSLYLHVTLPRRADCTHVMQTILSQGLAKICKYGAPRKALESIWLGNIVELCGYCKDEDDLKRFMEHFGPVKYVCLRYERGCGFVSYGDISSSIEARNKLVGLCLSGNRHYAINVDFAIADTRIPHEDASTNFKRNVAYQSPDVRDALVSALLSKTQGDEVARKLLSDNNNDRKEVLALISATGRKRPMHGRPDRQDRMDRQDYKWARGPHKRVAPPDHGPPEHVKRRYINNGPQKLFCQLFKRGKLICSVSAIFIRGDCNCVLPTKLDVNQRANPERLANNLSKQSEVSLWQLGADTKDDCPKYNGLCDYLITKNRVALVQEGDFEIYICPPCQQFVDMLRMPDSDYMYAYIMPKDGNQL</sequence>
<dbReference type="InterPro" id="IPR012677">
    <property type="entry name" value="Nucleotide-bd_a/b_plait_sf"/>
</dbReference>
<keyword evidence="1" id="KW-0694">RNA-binding</keyword>
<evidence type="ECO:0000313" key="5">
    <source>
        <dbReference type="Proteomes" id="UP001214638"/>
    </source>
</evidence>
<dbReference type="Proteomes" id="UP001214638">
    <property type="component" value="Unassembled WGS sequence"/>
</dbReference>
<protein>
    <recommendedName>
        <fullName evidence="3">RRM domain-containing protein</fullName>
    </recommendedName>
</protein>
<dbReference type="InterPro" id="IPR012921">
    <property type="entry name" value="SPOC_C"/>
</dbReference>
<dbReference type="KEGG" id="bdw:94334390"/>
<dbReference type="SMART" id="SM00360">
    <property type="entry name" value="RRM"/>
    <property type="match status" value="2"/>
</dbReference>
<evidence type="ECO:0000313" key="4">
    <source>
        <dbReference type="EMBL" id="KAK2197095.1"/>
    </source>
</evidence>
<gene>
    <name evidence="4" type="ORF">BdWA1_000092</name>
</gene>
<organism evidence="4 5">
    <name type="scientific">Babesia duncani</name>
    <dbReference type="NCBI Taxonomy" id="323732"/>
    <lineage>
        <taxon>Eukaryota</taxon>
        <taxon>Sar</taxon>
        <taxon>Alveolata</taxon>
        <taxon>Apicomplexa</taxon>
        <taxon>Aconoidasida</taxon>
        <taxon>Piroplasmida</taxon>
        <taxon>Babesiidae</taxon>
        <taxon>Babesia</taxon>
    </lineage>
</organism>
<dbReference type="InterPro" id="IPR000504">
    <property type="entry name" value="RRM_dom"/>
</dbReference>
<dbReference type="PROSITE" id="PS50102">
    <property type="entry name" value="RRM"/>
    <property type="match status" value="1"/>
</dbReference>
<dbReference type="GO" id="GO:0003723">
    <property type="term" value="F:RNA binding"/>
    <property type="evidence" value="ECO:0007669"/>
    <property type="project" value="UniProtKB-UniRule"/>
</dbReference>
<evidence type="ECO:0000256" key="2">
    <source>
        <dbReference type="SAM" id="MobiDB-lite"/>
    </source>
</evidence>
<keyword evidence="5" id="KW-1185">Reference proteome</keyword>
<dbReference type="Pfam" id="PF07744">
    <property type="entry name" value="SPOC"/>
    <property type="match status" value="1"/>
</dbReference>
<evidence type="ECO:0000259" key="3">
    <source>
        <dbReference type="PROSITE" id="PS50102"/>
    </source>
</evidence>
<dbReference type="GeneID" id="94334390"/>
<proteinExistence type="predicted"/>
<feature type="domain" description="RRM" evidence="3">
    <location>
        <begin position="387"/>
        <end position="466"/>
    </location>
</feature>